<keyword evidence="1" id="KW-1133">Transmembrane helix</keyword>
<sequence>MFDSRNFFFATFFFFYIFLDASKISYWKVLHKLNLWRHVPFARTTFSKAPVCLGDRQGEDEDEERLELGGCARIQGTTN</sequence>
<accession>A0A6B0UD69</accession>
<organism evidence="2">
    <name type="scientific">Ixodes ricinus</name>
    <name type="common">Common tick</name>
    <name type="synonym">Acarus ricinus</name>
    <dbReference type="NCBI Taxonomy" id="34613"/>
    <lineage>
        <taxon>Eukaryota</taxon>
        <taxon>Metazoa</taxon>
        <taxon>Ecdysozoa</taxon>
        <taxon>Arthropoda</taxon>
        <taxon>Chelicerata</taxon>
        <taxon>Arachnida</taxon>
        <taxon>Acari</taxon>
        <taxon>Parasitiformes</taxon>
        <taxon>Ixodida</taxon>
        <taxon>Ixodoidea</taxon>
        <taxon>Ixodidae</taxon>
        <taxon>Ixodinae</taxon>
        <taxon>Ixodes</taxon>
    </lineage>
</organism>
<name>A0A6B0UD69_IXORI</name>
<protein>
    <submittedName>
        <fullName evidence="2">Uncharacterized protein</fullName>
    </submittedName>
</protein>
<evidence type="ECO:0000313" key="2">
    <source>
        <dbReference type="EMBL" id="MXU84173.1"/>
    </source>
</evidence>
<evidence type="ECO:0000256" key="1">
    <source>
        <dbReference type="SAM" id="Phobius"/>
    </source>
</evidence>
<feature type="transmembrane region" description="Helical" evidence="1">
    <location>
        <begin position="6"/>
        <end position="27"/>
    </location>
</feature>
<reference evidence="2" key="1">
    <citation type="submission" date="2019-12" db="EMBL/GenBank/DDBJ databases">
        <title>An insight into the sialome of adult female Ixodes ricinus ticks feeding for 6 days.</title>
        <authorList>
            <person name="Perner J."/>
            <person name="Ribeiro J.M.C."/>
        </authorList>
    </citation>
    <scope>NUCLEOTIDE SEQUENCE</scope>
    <source>
        <strain evidence="2">Semi-engorged</strain>
        <tissue evidence="2">Salivary glands</tissue>
    </source>
</reference>
<dbReference type="EMBL" id="GIFC01002090">
    <property type="protein sequence ID" value="MXU84173.1"/>
    <property type="molecule type" value="Transcribed_RNA"/>
</dbReference>
<keyword evidence="1" id="KW-0812">Transmembrane</keyword>
<proteinExistence type="predicted"/>
<dbReference type="AlphaFoldDB" id="A0A6B0UD69"/>
<keyword evidence="1" id="KW-0472">Membrane</keyword>